<organism evidence="2 3">
    <name type="scientific">Fodinibius salsisoli</name>
    <dbReference type="NCBI Taxonomy" id="2820877"/>
    <lineage>
        <taxon>Bacteria</taxon>
        <taxon>Pseudomonadati</taxon>
        <taxon>Balneolota</taxon>
        <taxon>Balneolia</taxon>
        <taxon>Balneolales</taxon>
        <taxon>Balneolaceae</taxon>
        <taxon>Fodinibius</taxon>
    </lineage>
</organism>
<reference evidence="2 3" key="1">
    <citation type="submission" date="2021-03" db="EMBL/GenBank/DDBJ databases">
        <title>Aliifodinibius sp. nov., a new bacterium isolated from saline soil.</title>
        <authorList>
            <person name="Galisteo C."/>
            <person name="De La Haba R."/>
            <person name="Sanchez-Porro C."/>
            <person name="Ventosa A."/>
        </authorList>
    </citation>
    <scope>NUCLEOTIDE SEQUENCE [LARGE SCALE GENOMIC DNA]</scope>
    <source>
        <strain evidence="2 3">1BSP15-2V2</strain>
    </source>
</reference>
<evidence type="ECO:0000313" key="3">
    <source>
        <dbReference type="Proteomes" id="UP001207918"/>
    </source>
</evidence>
<dbReference type="InterPro" id="IPR024467">
    <property type="entry name" value="Xre/MbcA/ParS-like_toxin-bd"/>
</dbReference>
<proteinExistence type="predicted"/>
<name>A0ABT3PSI5_9BACT</name>
<feature type="domain" description="Antitoxin Xre/MbcA/ParS-like toxin-binding" evidence="1">
    <location>
        <begin position="18"/>
        <end position="67"/>
    </location>
</feature>
<accession>A0ABT3PSI5</accession>
<dbReference type="Proteomes" id="UP001207918">
    <property type="component" value="Unassembled WGS sequence"/>
</dbReference>
<dbReference type="Pfam" id="PF09722">
    <property type="entry name" value="Xre_MbcA_ParS_C"/>
    <property type="match status" value="1"/>
</dbReference>
<comment type="caution">
    <text evidence="2">The sequence shown here is derived from an EMBL/GenBank/DDBJ whole genome shotgun (WGS) entry which is preliminary data.</text>
</comment>
<keyword evidence="3" id="KW-1185">Reference proteome</keyword>
<gene>
    <name evidence="2" type="ORF">J6I44_18360</name>
</gene>
<dbReference type="RefSeq" id="WP_265767638.1">
    <property type="nucleotide sequence ID" value="NZ_JAGGJA010000017.1"/>
</dbReference>
<evidence type="ECO:0000259" key="1">
    <source>
        <dbReference type="Pfam" id="PF09722"/>
    </source>
</evidence>
<dbReference type="EMBL" id="JAGGJA010000017">
    <property type="protein sequence ID" value="MCW9708829.1"/>
    <property type="molecule type" value="Genomic_DNA"/>
</dbReference>
<evidence type="ECO:0000313" key="2">
    <source>
        <dbReference type="EMBL" id="MCW9708829.1"/>
    </source>
</evidence>
<sequence length="70" mass="7862">MSISIEHQQQIGHLFNRGYEVFGSPENFNRWLKSPILALGKTTPLSHLDTEDGVQAVLDVLARIEHGVYS</sequence>
<protein>
    <submittedName>
        <fullName evidence="2">DUF2384 domain-containing protein</fullName>
    </submittedName>
</protein>